<reference evidence="2 3" key="1">
    <citation type="journal article" date="2024" name="Nat. Commun.">
        <title>Phylogenomics reveals the evolutionary origins of lichenization in chlorophyte algae.</title>
        <authorList>
            <person name="Puginier C."/>
            <person name="Libourel C."/>
            <person name="Otte J."/>
            <person name="Skaloud P."/>
            <person name="Haon M."/>
            <person name="Grisel S."/>
            <person name="Petersen M."/>
            <person name="Berrin J.G."/>
            <person name="Delaux P.M."/>
            <person name="Dal Grande F."/>
            <person name="Keller J."/>
        </authorList>
    </citation>
    <scope>NUCLEOTIDE SEQUENCE [LARGE SCALE GENOMIC DNA]</scope>
    <source>
        <strain evidence="2 3">SAG 2036</strain>
    </source>
</reference>
<dbReference type="InterPro" id="IPR010298">
    <property type="entry name" value="YacP-like"/>
</dbReference>
<dbReference type="Pfam" id="PF05991">
    <property type="entry name" value="NYN_YacP"/>
    <property type="match status" value="1"/>
</dbReference>
<sequence length="301" mass="34155">MLKPAIRSSVVLIYCVKKRPKRISTPENGEPAPPRILDTSQLTLRRQLALVQRRQDTAPKQPAVKTAFRRKKASVEERAEQAAEDAKRAREAKVPRRPGLASIYYTREDPHPSPLLVDGYNVIGRWKSLCELKTRQSSPVPKLQPGLTFEQARELFINEMVGYSIWRGVKVLLAFDSKGATDHNAPGQSNREMVGGIEVVYNHDADHFLIREGQLFRALGAPKVLVVSDDMEVRTSCFGQEIWPQAAFTLLRDMNKSEKEFRQQEKVLRLQKGHTNLLGEAVASQPDNVYKRLGLEQRGHW</sequence>
<dbReference type="Proteomes" id="UP001465755">
    <property type="component" value="Unassembled WGS sequence"/>
</dbReference>
<accession>A0AAW1P2R9</accession>
<dbReference type="PANTHER" id="PTHR34547">
    <property type="entry name" value="YACP-LIKE NYN DOMAIN PROTEIN"/>
    <property type="match status" value="1"/>
</dbReference>
<proteinExistence type="predicted"/>
<comment type="caution">
    <text evidence="2">The sequence shown here is derived from an EMBL/GenBank/DDBJ whole genome shotgun (WGS) entry which is preliminary data.</text>
</comment>
<organism evidence="2 3">
    <name type="scientific">Symbiochloris irregularis</name>
    <dbReference type="NCBI Taxonomy" id="706552"/>
    <lineage>
        <taxon>Eukaryota</taxon>
        <taxon>Viridiplantae</taxon>
        <taxon>Chlorophyta</taxon>
        <taxon>core chlorophytes</taxon>
        <taxon>Trebouxiophyceae</taxon>
        <taxon>Trebouxiales</taxon>
        <taxon>Trebouxiaceae</taxon>
        <taxon>Symbiochloris</taxon>
    </lineage>
</organism>
<gene>
    <name evidence="2" type="ORF">WJX73_007674</name>
</gene>
<protein>
    <submittedName>
        <fullName evidence="2">Uncharacterized protein</fullName>
    </submittedName>
</protein>
<dbReference type="AlphaFoldDB" id="A0AAW1P2R9"/>
<feature type="region of interest" description="Disordered" evidence="1">
    <location>
        <begin position="70"/>
        <end position="92"/>
    </location>
</feature>
<name>A0AAW1P2R9_9CHLO</name>
<evidence type="ECO:0000313" key="3">
    <source>
        <dbReference type="Proteomes" id="UP001465755"/>
    </source>
</evidence>
<feature type="compositionally biased region" description="Basic and acidic residues" evidence="1">
    <location>
        <begin position="73"/>
        <end position="92"/>
    </location>
</feature>
<dbReference type="PANTHER" id="PTHR34547:SF1">
    <property type="entry name" value="YACP-LIKE NYN DOMAIN PROTEIN"/>
    <property type="match status" value="1"/>
</dbReference>
<evidence type="ECO:0000256" key="1">
    <source>
        <dbReference type="SAM" id="MobiDB-lite"/>
    </source>
</evidence>
<evidence type="ECO:0000313" key="2">
    <source>
        <dbReference type="EMBL" id="KAK9804609.1"/>
    </source>
</evidence>
<keyword evidence="3" id="KW-1185">Reference proteome</keyword>
<dbReference type="EMBL" id="JALJOQ010000049">
    <property type="protein sequence ID" value="KAK9804609.1"/>
    <property type="molecule type" value="Genomic_DNA"/>
</dbReference>